<proteinExistence type="predicted"/>
<evidence type="ECO:0000313" key="5">
    <source>
        <dbReference type="Proteomes" id="UP001317259"/>
    </source>
</evidence>
<dbReference type="InterPro" id="IPR025711">
    <property type="entry name" value="PepSY"/>
</dbReference>
<dbReference type="Proteomes" id="UP001317259">
    <property type="component" value="Unassembled WGS sequence"/>
</dbReference>
<feature type="region of interest" description="Disordered" evidence="1">
    <location>
        <begin position="87"/>
        <end position="108"/>
    </location>
</feature>
<feature type="domain" description="PepSY" evidence="3">
    <location>
        <begin position="15"/>
        <end position="91"/>
    </location>
</feature>
<name>A0ABT0G5I7_9ACTN</name>
<evidence type="ECO:0000256" key="2">
    <source>
        <dbReference type="SAM" id="SignalP"/>
    </source>
</evidence>
<evidence type="ECO:0000313" key="4">
    <source>
        <dbReference type="EMBL" id="MCK2219864.1"/>
    </source>
</evidence>
<reference evidence="4 5" key="1">
    <citation type="submission" date="2022-04" db="EMBL/GenBank/DDBJ databases">
        <title>Genome draft of Actinomadura sp. ATCC 31491.</title>
        <authorList>
            <person name="Shi X."/>
            <person name="Du Y."/>
        </authorList>
    </citation>
    <scope>NUCLEOTIDE SEQUENCE [LARGE SCALE GENOMIC DNA]</scope>
    <source>
        <strain evidence="4 5">ATCC 31491</strain>
    </source>
</reference>
<feature type="signal peptide" evidence="2">
    <location>
        <begin position="1"/>
        <end position="27"/>
    </location>
</feature>
<keyword evidence="2" id="KW-0732">Signal</keyword>
<organism evidence="4 5">
    <name type="scientific">Actinomadura luzonensis</name>
    <dbReference type="NCBI Taxonomy" id="2805427"/>
    <lineage>
        <taxon>Bacteria</taxon>
        <taxon>Bacillati</taxon>
        <taxon>Actinomycetota</taxon>
        <taxon>Actinomycetes</taxon>
        <taxon>Streptosporangiales</taxon>
        <taxon>Thermomonosporaceae</taxon>
        <taxon>Actinomadura</taxon>
    </lineage>
</organism>
<dbReference type="RefSeq" id="WP_242383591.1">
    <property type="nucleotide sequence ID" value="NZ_JAKRKC020000002.1"/>
</dbReference>
<feature type="compositionally biased region" description="Acidic residues" evidence="1">
    <location>
        <begin position="97"/>
        <end position="108"/>
    </location>
</feature>
<dbReference type="EMBL" id="JAKRKC020000002">
    <property type="protein sequence ID" value="MCK2219864.1"/>
    <property type="molecule type" value="Genomic_DNA"/>
</dbReference>
<gene>
    <name evidence="4" type="ORF">MF672_039615</name>
</gene>
<sequence length="108" mass="11017">MRITKKIIVAGAGVVALLAGGGAAAYAATAAPEAPKVTAEKAIELAHQKVQGAWVSEVDHDDSGKWEIELTKGTQVYEVAVDSASGAVTQQAAAQAEPDDDQGEADDD</sequence>
<evidence type="ECO:0000259" key="3">
    <source>
        <dbReference type="Pfam" id="PF13670"/>
    </source>
</evidence>
<dbReference type="Gene3D" id="3.10.450.40">
    <property type="match status" value="1"/>
</dbReference>
<comment type="caution">
    <text evidence="4">The sequence shown here is derived from an EMBL/GenBank/DDBJ whole genome shotgun (WGS) entry which is preliminary data.</text>
</comment>
<dbReference type="Pfam" id="PF13670">
    <property type="entry name" value="PepSY_2"/>
    <property type="match status" value="1"/>
</dbReference>
<keyword evidence="5" id="KW-1185">Reference proteome</keyword>
<evidence type="ECO:0000256" key="1">
    <source>
        <dbReference type="SAM" id="MobiDB-lite"/>
    </source>
</evidence>
<accession>A0ABT0G5I7</accession>
<feature type="chain" id="PRO_5046269935" evidence="2">
    <location>
        <begin position="28"/>
        <end position="108"/>
    </location>
</feature>
<protein>
    <submittedName>
        <fullName evidence="4">PepSY domain-containing protein</fullName>
    </submittedName>
</protein>